<feature type="region of interest" description="Disordered" evidence="1">
    <location>
        <begin position="48"/>
        <end position="67"/>
    </location>
</feature>
<reference evidence="2" key="1">
    <citation type="submission" date="2017-08" db="EMBL/GenBank/DDBJ databases">
        <authorList>
            <person name="Polle J.E."/>
            <person name="Barry K."/>
            <person name="Cushman J."/>
            <person name="Schmutz J."/>
            <person name="Tran D."/>
            <person name="Hathwaick L.T."/>
            <person name="Yim W.C."/>
            <person name="Jenkins J."/>
            <person name="Mckie-Krisberg Z.M."/>
            <person name="Prochnik S."/>
            <person name="Lindquist E."/>
            <person name="Dockter R.B."/>
            <person name="Adam C."/>
            <person name="Molina H."/>
            <person name="Bunkerborg J."/>
            <person name="Jin E."/>
            <person name="Buchheim M."/>
            <person name="Magnuson J."/>
        </authorList>
    </citation>
    <scope>NUCLEOTIDE SEQUENCE</scope>
    <source>
        <strain evidence="2">CCAP 19/18</strain>
    </source>
</reference>
<sequence>MRFTDPITGRRRAPRAACPLHQPCHLGLSVAPPLSHKTAAPVRFTDSITGRRRAPRAACPLHQPCHP</sequence>
<comment type="caution">
    <text evidence="2">The sequence shown here is derived from an EMBL/GenBank/DDBJ whole genome shotgun (WGS) entry which is preliminary data.</text>
</comment>
<proteinExistence type="predicted"/>
<evidence type="ECO:0000313" key="2">
    <source>
        <dbReference type="EMBL" id="KAF5839656.1"/>
    </source>
</evidence>
<organism evidence="2 3">
    <name type="scientific">Dunaliella salina</name>
    <name type="common">Green alga</name>
    <name type="synonym">Protococcus salinus</name>
    <dbReference type="NCBI Taxonomy" id="3046"/>
    <lineage>
        <taxon>Eukaryota</taxon>
        <taxon>Viridiplantae</taxon>
        <taxon>Chlorophyta</taxon>
        <taxon>core chlorophytes</taxon>
        <taxon>Chlorophyceae</taxon>
        <taxon>CS clade</taxon>
        <taxon>Chlamydomonadales</taxon>
        <taxon>Dunaliellaceae</taxon>
        <taxon>Dunaliella</taxon>
    </lineage>
</organism>
<evidence type="ECO:0008006" key="4">
    <source>
        <dbReference type="Google" id="ProtNLM"/>
    </source>
</evidence>
<keyword evidence="3" id="KW-1185">Reference proteome</keyword>
<accession>A0ABQ7GYH2</accession>
<protein>
    <recommendedName>
        <fullName evidence="4">Encoded protein</fullName>
    </recommendedName>
</protein>
<dbReference type="Proteomes" id="UP000815325">
    <property type="component" value="Unassembled WGS sequence"/>
</dbReference>
<dbReference type="EMBL" id="MU069536">
    <property type="protein sequence ID" value="KAF5839656.1"/>
    <property type="molecule type" value="Genomic_DNA"/>
</dbReference>
<name>A0ABQ7GYH2_DUNSA</name>
<gene>
    <name evidence="2" type="ORF">DUNSADRAFT_207</name>
</gene>
<evidence type="ECO:0000256" key="1">
    <source>
        <dbReference type="SAM" id="MobiDB-lite"/>
    </source>
</evidence>
<evidence type="ECO:0000313" key="3">
    <source>
        <dbReference type="Proteomes" id="UP000815325"/>
    </source>
</evidence>